<proteinExistence type="predicted"/>
<dbReference type="Proteomes" id="UP001055072">
    <property type="component" value="Unassembled WGS sequence"/>
</dbReference>
<evidence type="ECO:0000313" key="2">
    <source>
        <dbReference type="Proteomes" id="UP001055072"/>
    </source>
</evidence>
<organism evidence="1 2">
    <name type="scientific">Irpex rosettiformis</name>
    <dbReference type="NCBI Taxonomy" id="378272"/>
    <lineage>
        <taxon>Eukaryota</taxon>
        <taxon>Fungi</taxon>
        <taxon>Dikarya</taxon>
        <taxon>Basidiomycota</taxon>
        <taxon>Agaricomycotina</taxon>
        <taxon>Agaricomycetes</taxon>
        <taxon>Polyporales</taxon>
        <taxon>Irpicaceae</taxon>
        <taxon>Irpex</taxon>
    </lineage>
</organism>
<protein>
    <submittedName>
        <fullName evidence="1">Uncharacterized protein</fullName>
    </submittedName>
</protein>
<keyword evidence="2" id="KW-1185">Reference proteome</keyword>
<accession>A0ACB8TNX7</accession>
<gene>
    <name evidence="1" type="ORF">BDY19DRAFT_1030339</name>
</gene>
<name>A0ACB8TNX7_9APHY</name>
<evidence type="ECO:0000313" key="1">
    <source>
        <dbReference type="EMBL" id="KAI0083725.1"/>
    </source>
</evidence>
<sequence length="163" mass="17726">MTPYDAFAGPPGGGYEPTPPPMSVAHPANVDPFHDAAGIPVVGYTIPCLQPQSYVSDGVKEAAKYQPPSQSYSQQPPSMALQPSVVPQQQSQQQKGVGARLLSTAMSLGGEDPYAAYTSALPSHDQFSANHSDLYEEDEDEDEESDDDDDYRYGRRRVLEVLY</sequence>
<dbReference type="EMBL" id="MU274955">
    <property type="protein sequence ID" value="KAI0083725.1"/>
    <property type="molecule type" value="Genomic_DNA"/>
</dbReference>
<comment type="caution">
    <text evidence="1">The sequence shown here is derived from an EMBL/GenBank/DDBJ whole genome shotgun (WGS) entry which is preliminary data.</text>
</comment>
<reference evidence="1" key="1">
    <citation type="journal article" date="2021" name="Environ. Microbiol.">
        <title>Gene family expansions and transcriptome signatures uncover fungal adaptations to wood decay.</title>
        <authorList>
            <person name="Hage H."/>
            <person name="Miyauchi S."/>
            <person name="Viragh M."/>
            <person name="Drula E."/>
            <person name="Min B."/>
            <person name="Chaduli D."/>
            <person name="Navarro D."/>
            <person name="Favel A."/>
            <person name="Norest M."/>
            <person name="Lesage-Meessen L."/>
            <person name="Balint B."/>
            <person name="Merenyi Z."/>
            <person name="de Eugenio L."/>
            <person name="Morin E."/>
            <person name="Martinez A.T."/>
            <person name="Baldrian P."/>
            <person name="Stursova M."/>
            <person name="Martinez M.J."/>
            <person name="Novotny C."/>
            <person name="Magnuson J.K."/>
            <person name="Spatafora J.W."/>
            <person name="Maurice S."/>
            <person name="Pangilinan J."/>
            <person name="Andreopoulos W."/>
            <person name="LaButti K."/>
            <person name="Hundley H."/>
            <person name="Na H."/>
            <person name="Kuo A."/>
            <person name="Barry K."/>
            <person name="Lipzen A."/>
            <person name="Henrissat B."/>
            <person name="Riley R."/>
            <person name="Ahrendt S."/>
            <person name="Nagy L.G."/>
            <person name="Grigoriev I.V."/>
            <person name="Martin F."/>
            <person name="Rosso M.N."/>
        </authorList>
    </citation>
    <scope>NUCLEOTIDE SEQUENCE</scope>
    <source>
        <strain evidence="1">CBS 384.51</strain>
    </source>
</reference>